<evidence type="ECO:0000313" key="2">
    <source>
        <dbReference type="Proteomes" id="UP001189616"/>
    </source>
</evidence>
<accession>A0ABN9IG06</accession>
<name>A0ABN9IG06_9RALS</name>
<organism evidence="1 2">
    <name type="scientific">Ralstonia condita</name>
    <dbReference type="NCBI Taxonomy" id="3058600"/>
    <lineage>
        <taxon>Bacteria</taxon>
        <taxon>Pseudomonadati</taxon>
        <taxon>Pseudomonadota</taxon>
        <taxon>Betaproteobacteria</taxon>
        <taxon>Burkholderiales</taxon>
        <taxon>Burkholderiaceae</taxon>
        <taxon>Ralstonia</taxon>
    </lineage>
</organism>
<dbReference type="EMBL" id="CATYWO010000001">
    <property type="protein sequence ID" value="CAJ0778961.1"/>
    <property type="molecule type" value="Genomic_DNA"/>
</dbReference>
<proteinExistence type="predicted"/>
<evidence type="ECO:0000313" key="1">
    <source>
        <dbReference type="EMBL" id="CAJ0778961.1"/>
    </source>
</evidence>
<sequence>MTEFHAIANAAIWAFKARRLWLEARRKHRDMLFDFTRETGEWYTEVQDATDYPHIEAAHKERQEAAKEVRRTARKLRSLIRSHLREAS</sequence>
<protein>
    <submittedName>
        <fullName evidence="1">Uncharacterized protein</fullName>
    </submittedName>
</protein>
<comment type="caution">
    <text evidence="1">The sequence shown here is derived from an EMBL/GenBank/DDBJ whole genome shotgun (WGS) entry which is preliminary data.</text>
</comment>
<gene>
    <name evidence="1" type="ORF">LMG7141_00822</name>
</gene>
<dbReference type="Proteomes" id="UP001189616">
    <property type="component" value="Unassembled WGS sequence"/>
</dbReference>
<reference evidence="1 2" key="1">
    <citation type="submission" date="2023-07" db="EMBL/GenBank/DDBJ databases">
        <authorList>
            <person name="Peeters C."/>
        </authorList>
    </citation>
    <scope>NUCLEOTIDE SEQUENCE [LARGE SCALE GENOMIC DNA]</scope>
    <source>
        <strain evidence="1 2">LMG 7141</strain>
    </source>
</reference>
<dbReference type="RefSeq" id="WP_316655468.1">
    <property type="nucleotide sequence ID" value="NZ_CATYWO010000001.1"/>
</dbReference>
<keyword evidence="2" id="KW-1185">Reference proteome</keyword>